<dbReference type="Proteomes" id="UP001239111">
    <property type="component" value="Chromosome 2"/>
</dbReference>
<organism evidence="1 2">
    <name type="scientific">Eretmocerus hayati</name>
    <dbReference type="NCBI Taxonomy" id="131215"/>
    <lineage>
        <taxon>Eukaryota</taxon>
        <taxon>Metazoa</taxon>
        <taxon>Ecdysozoa</taxon>
        <taxon>Arthropoda</taxon>
        <taxon>Hexapoda</taxon>
        <taxon>Insecta</taxon>
        <taxon>Pterygota</taxon>
        <taxon>Neoptera</taxon>
        <taxon>Endopterygota</taxon>
        <taxon>Hymenoptera</taxon>
        <taxon>Apocrita</taxon>
        <taxon>Proctotrupomorpha</taxon>
        <taxon>Chalcidoidea</taxon>
        <taxon>Aphelinidae</taxon>
        <taxon>Aphelininae</taxon>
        <taxon>Eretmocerus</taxon>
    </lineage>
</organism>
<evidence type="ECO:0000313" key="2">
    <source>
        <dbReference type="Proteomes" id="UP001239111"/>
    </source>
</evidence>
<sequence>MVNSWCLANVKHFVTLSLRNLSSDVNVFGNRTKKFQVARVPDPGHCIWYGECYQDPLFKHKKNCPYLGPAKDLDAEGRKLLRDNCPHMIDADLSVPKTCCDTNQLKTLAANIPMASSILQRCPSCLDNFKKQICEFTCSSEQSSFVNVTQIAETDNITYIDGIQVYFTKKYSYGTYKSCSRVSMPSSGQLALDFMCGSYGSSMCSPERFFQYLGDASNPFVPFQIDYVLSDSIIDNFKPLNPDITPCNQSLNDKNPACSCIDCEDSCPAAPPLTPLPKPFCVFGYDGFTIVAGVVFVIGVIFFVALLIWWDDRKEIGVTSGDEQSANLREHEFETSILERLGAQTDLLLQNFFRCWGTACASRPWLVLFLGFMFIVCVSHGIKYLNITTDPVELWASPKSRSRLEKTYFDSHFEPFYRVEQIIITSKGLPQIEHETVNGKVIFGPIYNATFLKEVLELQEEIKAIITPNNYTLADICFAPLSTSDSGPTIISRCVIQSIWGYYQDDIEKFESSSVHYLDRFIACSHNPYNMECLAKYGGPVEPAIAVGGFVEPGQNLHSPPYQNATAIIVTFLVNNKHDKTMLEPAIEWEKSYVEFMKNWTKTRKPSYMDVAFTSGRSIEDELDRESESDIVTILISYLIMFAYIALALGQVKSCSTLFLHSKITLGLSGVLIVLASVISSVGIFGFIGMPATLIIIEVIPFLVLAVGVDNIFILVQTHQREVRQPNESIPQHIGRVVGQVGPSILLTSVSEICCFCLGGLSDMPAVKAFALYAGLAILIDFILQITCFISLLSLDTIRQSEGRLDICCFATTSQKDDSGEIVDGLLYKIFKCAYVPVLMNDIVRVCVVFVFFGWLCSSIAVIPHIGIGLDQELSMPEDSFVLKYFQFLSKYLSIGPPMYFVVKDGLDYSDTRVQNLVCSVTYCNSDSVTAQIFAASKLSNRTYIAKPASSWLDDYFDWSSLPSNCCKINITDGSFCPHSIYQDECKVCNISQTEYNRPTKNDFEKYVSFFLQDNPDPDCAKGGHAAYGQGVNYFKNPKTNLSTVGSSYFMAYHTILKSSHDYYESMRQARIISDNITDMLNENLEKWGYQKKVEVFPYSVFYVFYEQYLTMWPDTLFSIGISLLAIFAVTFLLMGLEFSSSIIVVITIMMIIVNIGGLMYWWHIELNAVSLVNLVMAIGISVEFCSHLVHSFSVSVQPTRIERVSDALSTIGSSIFSGITLTKFGGIIVLGFAKNQIFQVFYFRMYLGIVLFGAAHGLVFLPVLLSYVGSPMNKAKLAHHKKTLKDNWDSSPNTALNH</sequence>
<comment type="caution">
    <text evidence="1">The sequence shown here is derived from an EMBL/GenBank/DDBJ whole genome shotgun (WGS) entry which is preliminary data.</text>
</comment>
<dbReference type="EMBL" id="CM056742">
    <property type="protein sequence ID" value="KAJ8675280.1"/>
    <property type="molecule type" value="Genomic_DNA"/>
</dbReference>
<gene>
    <name evidence="1" type="ORF">QAD02_011066</name>
</gene>
<reference evidence="1" key="1">
    <citation type="submission" date="2023-04" db="EMBL/GenBank/DDBJ databases">
        <title>A chromosome-level genome assembly of the parasitoid wasp Eretmocerus hayati.</title>
        <authorList>
            <person name="Zhong Y."/>
            <person name="Liu S."/>
            <person name="Liu Y."/>
        </authorList>
    </citation>
    <scope>NUCLEOTIDE SEQUENCE</scope>
    <source>
        <strain evidence="1">ZJU_SS_LIU_2023</strain>
    </source>
</reference>
<protein>
    <submittedName>
        <fullName evidence="1">Uncharacterized protein</fullName>
    </submittedName>
</protein>
<evidence type="ECO:0000313" key="1">
    <source>
        <dbReference type="EMBL" id="KAJ8675280.1"/>
    </source>
</evidence>
<proteinExistence type="predicted"/>
<keyword evidence="2" id="KW-1185">Reference proteome</keyword>
<name>A0ACC2NVI5_9HYME</name>
<accession>A0ACC2NVI5</accession>